<accession>A0ABW2B3N3</accession>
<dbReference type="EMBL" id="JBHSWG010000001">
    <property type="protein sequence ID" value="MFC6760330.1"/>
    <property type="molecule type" value="Genomic_DNA"/>
</dbReference>
<sequence>MTTPSRDVLKAQAKRLRADLAARGQTLSHAEALETVAHQWGARDWNTIAARAANSHPGWAPGQRVTGRYLGHPFVGEVKAARQSSSGYWALTLRFDRPIDVVTSELFSAFRRQVNTTVNAHGQSPQKTSDGQPHMVLERPTLSQSASGHT</sequence>
<reference evidence="4" key="1">
    <citation type="journal article" date="2019" name="Int. J. Syst. Evol. Microbiol.">
        <title>The Global Catalogue of Microorganisms (GCM) 10K type strain sequencing project: providing services to taxonomists for standard genome sequencing and annotation.</title>
        <authorList>
            <consortium name="The Broad Institute Genomics Platform"/>
            <consortium name="The Broad Institute Genome Sequencing Center for Infectious Disease"/>
            <person name="Wu L."/>
            <person name="Ma J."/>
        </authorList>
    </citation>
    <scope>NUCLEOTIDE SEQUENCE [LARGE SCALE GENOMIC DNA]</scope>
    <source>
        <strain evidence="4">CCUG 66188</strain>
    </source>
</reference>
<comment type="caution">
    <text evidence="3">The sequence shown here is derived from an EMBL/GenBank/DDBJ whole genome shotgun (WGS) entry which is preliminary data.</text>
</comment>
<evidence type="ECO:0000313" key="3">
    <source>
        <dbReference type="EMBL" id="MFC6760330.1"/>
    </source>
</evidence>
<protein>
    <submittedName>
        <fullName evidence="3">Glyoxalase superfamily protein</fullName>
    </submittedName>
</protein>
<dbReference type="InterPro" id="IPR045517">
    <property type="entry name" value="Glyoxalase_8"/>
</dbReference>
<dbReference type="Pfam" id="PF20066">
    <property type="entry name" value="Glyoxalase_8"/>
    <property type="match status" value="1"/>
</dbReference>
<name>A0ABW2B3N3_9RHOB</name>
<evidence type="ECO:0000256" key="1">
    <source>
        <dbReference type="SAM" id="MobiDB-lite"/>
    </source>
</evidence>
<keyword evidence="4" id="KW-1185">Reference proteome</keyword>
<dbReference type="Proteomes" id="UP001596353">
    <property type="component" value="Unassembled WGS sequence"/>
</dbReference>
<proteinExistence type="predicted"/>
<evidence type="ECO:0000259" key="2">
    <source>
        <dbReference type="Pfam" id="PF20066"/>
    </source>
</evidence>
<feature type="domain" description="Glyoxalase-related protein" evidence="2">
    <location>
        <begin position="2"/>
        <end position="138"/>
    </location>
</feature>
<evidence type="ECO:0000313" key="4">
    <source>
        <dbReference type="Proteomes" id="UP001596353"/>
    </source>
</evidence>
<organism evidence="3 4">
    <name type="scientific">Sulfitobacter porphyrae</name>
    <dbReference type="NCBI Taxonomy" id="1246864"/>
    <lineage>
        <taxon>Bacteria</taxon>
        <taxon>Pseudomonadati</taxon>
        <taxon>Pseudomonadota</taxon>
        <taxon>Alphaproteobacteria</taxon>
        <taxon>Rhodobacterales</taxon>
        <taxon>Roseobacteraceae</taxon>
        <taxon>Sulfitobacter</taxon>
    </lineage>
</organism>
<feature type="region of interest" description="Disordered" evidence="1">
    <location>
        <begin position="118"/>
        <end position="150"/>
    </location>
</feature>
<gene>
    <name evidence="3" type="ORF">ACFQFQ_13905</name>
</gene>
<feature type="compositionally biased region" description="Polar residues" evidence="1">
    <location>
        <begin position="141"/>
        <end position="150"/>
    </location>
</feature>
<feature type="compositionally biased region" description="Polar residues" evidence="1">
    <location>
        <begin position="118"/>
        <end position="131"/>
    </location>
</feature>